<feature type="compositionally biased region" description="Polar residues" evidence="1">
    <location>
        <begin position="46"/>
        <end position="70"/>
    </location>
</feature>
<feature type="compositionally biased region" description="Acidic residues" evidence="1">
    <location>
        <begin position="1"/>
        <end position="12"/>
    </location>
</feature>
<accession>A0A8S3WQ34</accession>
<keyword evidence="3" id="KW-1185">Reference proteome</keyword>
<feature type="compositionally biased region" description="Polar residues" evidence="1">
    <location>
        <begin position="20"/>
        <end position="29"/>
    </location>
</feature>
<protein>
    <submittedName>
        <fullName evidence="2">(apollo) hypothetical protein</fullName>
    </submittedName>
</protein>
<feature type="region of interest" description="Disordered" evidence="1">
    <location>
        <begin position="1"/>
        <end position="76"/>
    </location>
</feature>
<comment type="caution">
    <text evidence="2">The sequence shown here is derived from an EMBL/GenBank/DDBJ whole genome shotgun (WGS) entry which is preliminary data.</text>
</comment>
<dbReference type="Proteomes" id="UP000691718">
    <property type="component" value="Unassembled WGS sequence"/>
</dbReference>
<sequence>MNPDVFCEEDFLPAELPQSAEPTAIQNVDESMEIHSSAPGLESSLVPGTSMQDNSHPPTMTPQRTSSSVNCPDADPSVEIVSTAPGPIYSPVPSTSCQVDLTVSSLDIGCV</sequence>
<gene>
    <name evidence="2" type="ORF">PAPOLLO_LOCUS8285</name>
</gene>
<dbReference type="OrthoDB" id="8191755at2759"/>
<dbReference type="AlphaFoldDB" id="A0A8S3WQ34"/>
<dbReference type="EMBL" id="CAJQZP010000585">
    <property type="protein sequence ID" value="CAG4970400.1"/>
    <property type="molecule type" value="Genomic_DNA"/>
</dbReference>
<evidence type="ECO:0000313" key="3">
    <source>
        <dbReference type="Proteomes" id="UP000691718"/>
    </source>
</evidence>
<evidence type="ECO:0000256" key="1">
    <source>
        <dbReference type="SAM" id="MobiDB-lite"/>
    </source>
</evidence>
<proteinExistence type="predicted"/>
<reference evidence="2" key="1">
    <citation type="submission" date="2021-04" db="EMBL/GenBank/DDBJ databases">
        <authorList>
            <person name="Tunstrom K."/>
        </authorList>
    </citation>
    <scope>NUCLEOTIDE SEQUENCE</scope>
</reference>
<evidence type="ECO:0000313" key="2">
    <source>
        <dbReference type="EMBL" id="CAG4970400.1"/>
    </source>
</evidence>
<name>A0A8S3WQ34_PARAO</name>
<organism evidence="2 3">
    <name type="scientific">Parnassius apollo</name>
    <name type="common">Apollo butterfly</name>
    <name type="synonym">Papilio apollo</name>
    <dbReference type="NCBI Taxonomy" id="110799"/>
    <lineage>
        <taxon>Eukaryota</taxon>
        <taxon>Metazoa</taxon>
        <taxon>Ecdysozoa</taxon>
        <taxon>Arthropoda</taxon>
        <taxon>Hexapoda</taxon>
        <taxon>Insecta</taxon>
        <taxon>Pterygota</taxon>
        <taxon>Neoptera</taxon>
        <taxon>Endopterygota</taxon>
        <taxon>Lepidoptera</taxon>
        <taxon>Glossata</taxon>
        <taxon>Ditrysia</taxon>
        <taxon>Papilionoidea</taxon>
        <taxon>Papilionidae</taxon>
        <taxon>Parnassiinae</taxon>
        <taxon>Parnassini</taxon>
        <taxon>Parnassius</taxon>
        <taxon>Parnassius</taxon>
    </lineage>
</organism>